<accession>A0A6A6YLC9</accession>
<gene>
    <name evidence="1 3" type="ORF">BDZ99DRAFT_389084</name>
</gene>
<dbReference type="InterPro" id="IPR011990">
    <property type="entry name" value="TPR-like_helical_dom_sf"/>
</dbReference>
<dbReference type="SUPFAM" id="SSF48452">
    <property type="entry name" value="TPR-like"/>
    <property type="match status" value="1"/>
</dbReference>
<reference evidence="1 3" key="1">
    <citation type="journal article" date="2020" name="Stud. Mycol.">
        <title>101 Dothideomycetes genomes: a test case for predicting lifestyles and emergence of pathogens.</title>
        <authorList>
            <person name="Haridas S."/>
            <person name="Albert R."/>
            <person name="Binder M."/>
            <person name="Bloem J."/>
            <person name="Labutti K."/>
            <person name="Salamov A."/>
            <person name="Andreopoulos B."/>
            <person name="Baker S."/>
            <person name="Barry K."/>
            <person name="Bills G."/>
            <person name="Bluhm B."/>
            <person name="Cannon C."/>
            <person name="Castanera R."/>
            <person name="Culley D."/>
            <person name="Daum C."/>
            <person name="Ezra D."/>
            <person name="Gonzalez J."/>
            <person name="Henrissat B."/>
            <person name="Kuo A."/>
            <person name="Liang C."/>
            <person name="Lipzen A."/>
            <person name="Lutzoni F."/>
            <person name="Magnuson J."/>
            <person name="Mondo S."/>
            <person name="Nolan M."/>
            <person name="Ohm R."/>
            <person name="Pangilinan J."/>
            <person name="Park H.-J."/>
            <person name="Ramirez L."/>
            <person name="Alfaro M."/>
            <person name="Sun H."/>
            <person name="Tritt A."/>
            <person name="Yoshinaga Y."/>
            <person name="Zwiers L.-H."/>
            <person name="Turgeon B."/>
            <person name="Goodwin S."/>
            <person name="Spatafora J."/>
            <person name="Crous P."/>
            <person name="Grigoriev I."/>
        </authorList>
    </citation>
    <scope>NUCLEOTIDE SEQUENCE</scope>
    <source>
        <strain evidence="1 3">CBS 304.34</strain>
    </source>
</reference>
<evidence type="ECO:0000313" key="3">
    <source>
        <dbReference type="RefSeq" id="XP_033575749.1"/>
    </source>
</evidence>
<protein>
    <submittedName>
        <fullName evidence="1 3">Uncharacterized protein</fullName>
    </submittedName>
</protein>
<dbReference type="OrthoDB" id="2017974at2759"/>
<dbReference type="Proteomes" id="UP000504636">
    <property type="component" value="Unplaced"/>
</dbReference>
<reference evidence="3" key="2">
    <citation type="submission" date="2020-04" db="EMBL/GenBank/DDBJ databases">
        <authorList>
            <consortium name="NCBI Genome Project"/>
        </authorList>
    </citation>
    <scope>NUCLEOTIDE SEQUENCE</scope>
    <source>
        <strain evidence="3">CBS 304.34</strain>
    </source>
</reference>
<organism evidence="1">
    <name type="scientific">Mytilinidion resinicola</name>
    <dbReference type="NCBI Taxonomy" id="574789"/>
    <lineage>
        <taxon>Eukaryota</taxon>
        <taxon>Fungi</taxon>
        <taxon>Dikarya</taxon>
        <taxon>Ascomycota</taxon>
        <taxon>Pezizomycotina</taxon>
        <taxon>Dothideomycetes</taxon>
        <taxon>Pleosporomycetidae</taxon>
        <taxon>Mytilinidiales</taxon>
        <taxon>Mytilinidiaceae</taxon>
        <taxon>Mytilinidion</taxon>
    </lineage>
</organism>
<name>A0A6A6YLC9_9PEZI</name>
<sequence>MFTQPDARPKFQEQLASEVKSIYAGLIMVETKCIQTADKSTSPPLTPNYATRANISWQPLIALHRTLLHEHHDFFTRLSAPFHYAVLHKYSVPARMWKHGIHSFLELVSRLHAYAMLFFSEPPGIDTGLQIYTASKCQEE</sequence>
<dbReference type="GeneID" id="54456502"/>
<dbReference type="EMBL" id="MU003702">
    <property type="protein sequence ID" value="KAF2808785.1"/>
    <property type="molecule type" value="Genomic_DNA"/>
</dbReference>
<proteinExistence type="predicted"/>
<evidence type="ECO:0000313" key="1">
    <source>
        <dbReference type="EMBL" id="KAF2808785.1"/>
    </source>
</evidence>
<dbReference type="RefSeq" id="XP_033575749.1">
    <property type="nucleotide sequence ID" value="XM_033715609.1"/>
</dbReference>
<keyword evidence="2" id="KW-1185">Reference proteome</keyword>
<dbReference type="AlphaFoldDB" id="A0A6A6YLC9"/>
<evidence type="ECO:0000313" key="2">
    <source>
        <dbReference type="Proteomes" id="UP000504636"/>
    </source>
</evidence>
<reference evidence="3" key="3">
    <citation type="submission" date="2025-04" db="UniProtKB">
        <authorList>
            <consortium name="RefSeq"/>
        </authorList>
    </citation>
    <scope>IDENTIFICATION</scope>
    <source>
        <strain evidence="3">CBS 304.34</strain>
    </source>
</reference>